<organism evidence="2 3">
    <name type="scientific">Lithospermum erythrorhizon</name>
    <name type="common">Purple gromwell</name>
    <name type="synonym">Lithospermum officinale var. erythrorhizon</name>
    <dbReference type="NCBI Taxonomy" id="34254"/>
    <lineage>
        <taxon>Eukaryota</taxon>
        <taxon>Viridiplantae</taxon>
        <taxon>Streptophyta</taxon>
        <taxon>Embryophyta</taxon>
        <taxon>Tracheophyta</taxon>
        <taxon>Spermatophyta</taxon>
        <taxon>Magnoliopsida</taxon>
        <taxon>eudicotyledons</taxon>
        <taxon>Gunneridae</taxon>
        <taxon>Pentapetalae</taxon>
        <taxon>asterids</taxon>
        <taxon>lamiids</taxon>
        <taxon>Boraginales</taxon>
        <taxon>Boraginaceae</taxon>
        <taxon>Boraginoideae</taxon>
        <taxon>Lithospermeae</taxon>
        <taxon>Lithospermum</taxon>
    </lineage>
</organism>
<evidence type="ECO:0000313" key="2">
    <source>
        <dbReference type="EMBL" id="GAA0150908.1"/>
    </source>
</evidence>
<keyword evidence="3" id="KW-1185">Reference proteome</keyword>
<dbReference type="InterPro" id="IPR013103">
    <property type="entry name" value="RVT_2"/>
</dbReference>
<feature type="domain" description="Reverse transcriptase Ty1/copia-type" evidence="1">
    <location>
        <begin position="12"/>
        <end position="85"/>
    </location>
</feature>
<evidence type="ECO:0000259" key="1">
    <source>
        <dbReference type="Pfam" id="PF07727"/>
    </source>
</evidence>
<reference evidence="2 3" key="1">
    <citation type="submission" date="2024-01" db="EMBL/GenBank/DDBJ databases">
        <title>The complete chloroplast genome sequence of Lithospermum erythrorhizon: insights into the phylogenetic relationship among Boraginaceae species and the maternal lineages of purple gromwells.</title>
        <authorList>
            <person name="Okada T."/>
            <person name="Watanabe K."/>
        </authorList>
    </citation>
    <scope>NUCLEOTIDE SEQUENCE [LARGE SCALE GENOMIC DNA]</scope>
</reference>
<dbReference type="Pfam" id="PF07727">
    <property type="entry name" value="RVT_2"/>
    <property type="match status" value="1"/>
</dbReference>
<protein>
    <recommendedName>
        <fullName evidence="1">Reverse transcriptase Ty1/copia-type domain-containing protein</fullName>
    </recommendedName>
</protein>
<proteinExistence type="predicted"/>
<accession>A0AAV3PI56</accession>
<dbReference type="Proteomes" id="UP001454036">
    <property type="component" value="Unassembled WGS sequence"/>
</dbReference>
<dbReference type="AlphaFoldDB" id="A0AAV3PI56"/>
<sequence>MVEEMNVLNDSDTWNLVDLPIGKWVVGCKWVFVVKTNPDGSIARLKARLVSKGYAQTYGVDYLDTFAPVAKLTSVRLFISLATTYD</sequence>
<evidence type="ECO:0000313" key="3">
    <source>
        <dbReference type="Proteomes" id="UP001454036"/>
    </source>
</evidence>
<dbReference type="EMBL" id="BAABME010001681">
    <property type="protein sequence ID" value="GAA0150908.1"/>
    <property type="molecule type" value="Genomic_DNA"/>
</dbReference>
<gene>
    <name evidence="2" type="ORF">LIER_09743</name>
</gene>
<comment type="caution">
    <text evidence="2">The sequence shown here is derived from an EMBL/GenBank/DDBJ whole genome shotgun (WGS) entry which is preliminary data.</text>
</comment>
<name>A0AAV3PI56_LITER</name>